<evidence type="ECO:0000313" key="2">
    <source>
        <dbReference type="Proteomes" id="UP001604336"/>
    </source>
</evidence>
<reference evidence="2" key="1">
    <citation type="submission" date="2024-07" db="EMBL/GenBank/DDBJ databases">
        <title>Two chromosome-level genome assemblies of Korean endemic species Abeliophyllum distichum and Forsythia ovata (Oleaceae).</title>
        <authorList>
            <person name="Jang H."/>
        </authorList>
    </citation>
    <scope>NUCLEOTIDE SEQUENCE [LARGE SCALE GENOMIC DNA]</scope>
</reference>
<keyword evidence="2" id="KW-1185">Reference proteome</keyword>
<protein>
    <submittedName>
        <fullName evidence="1">Uncharacterized protein</fullName>
    </submittedName>
</protein>
<name>A0ABD1RA54_9LAMI</name>
<accession>A0ABD1RA54</accession>
<organism evidence="1 2">
    <name type="scientific">Abeliophyllum distichum</name>
    <dbReference type="NCBI Taxonomy" id="126358"/>
    <lineage>
        <taxon>Eukaryota</taxon>
        <taxon>Viridiplantae</taxon>
        <taxon>Streptophyta</taxon>
        <taxon>Embryophyta</taxon>
        <taxon>Tracheophyta</taxon>
        <taxon>Spermatophyta</taxon>
        <taxon>Magnoliopsida</taxon>
        <taxon>eudicotyledons</taxon>
        <taxon>Gunneridae</taxon>
        <taxon>Pentapetalae</taxon>
        <taxon>asterids</taxon>
        <taxon>lamiids</taxon>
        <taxon>Lamiales</taxon>
        <taxon>Oleaceae</taxon>
        <taxon>Forsythieae</taxon>
        <taxon>Abeliophyllum</taxon>
    </lineage>
</organism>
<dbReference type="Proteomes" id="UP001604336">
    <property type="component" value="Unassembled WGS sequence"/>
</dbReference>
<proteinExistence type="predicted"/>
<gene>
    <name evidence="1" type="ORF">Adt_29462</name>
</gene>
<sequence length="158" mass="17621">MKLSVFGKLVVNFGWKRLSTSLNHTKLNRSAHIFKLSNTFFSPPQALTTDNNDSITNITTASSSSTITVQNDDELDSTLFKIQARNKLRLLQVITRVFKVLGPCCGKSQVLNFEVDFFIEKFYVTNSDGKKIENVENLENIQKALMEAIEPGDASGDA</sequence>
<dbReference type="EMBL" id="JBFOLK010000009">
    <property type="protein sequence ID" value="KAL2484706.1"/>
    <property type="molecule type" value="Genomic_DNA"/>
</dbReference>
<evidence type="ECO:0000313" key="1">
    <source>
        <dbReference type="EMBL" id="KAL2484706.1"/>
    </source>
</evidence>
<dbReference type="AlphaFoldDB" id="A0ABD1RA54"/>
<comment type="caution">
    <text evidence="1">The sequence shown here is derived from an EMBL/GenBank/DDBJ whole genome shotgun (WGS) entry which is preliminary data.</text>
</comment>